<protein>
    <submittedName>
        <fullName evidence="2">Uncharacterized protein</fullName>
    </submittedName>
</protein>
<reference evidence="2 3" key="1">
    <citation type="submission" date="2019-07" db="EMBL/GenBank/DDBJ databases">
        <title>WGS assembly of Gossypium mustelinum.</title>
        <authorList>
            <person name="Chen Z.J."/>
            <person name="Sreedasyam A."/>
            <person name="Ando A."/>
            <person name="Song Q."/>
            <person name="De L."/>
            <person name="Hulse-Kemp A."/>
            <person name="Ding M."/>
            <person name="Ye W."/>
            <person name="Kirkbride R."/>
            <person name="Jenkins J."/>
            <person name="Plott C."/>
            <person name="Lovell J."/>
            <person name="Lin Y.-M."/>
            <person name="Vaughn R."/>
            <person name="Liu B."/>
            <person name="Li W."/>
            <person name="Simpson S."/>
            <person name="Scheffler B."/>
            <person name="Saski C."/>
            <person name="Grover C."/>
            <person name="Hu G."/>
            <person name="Conover J."/>
            <person name="Carlson J."/>
            <person name="Shu S."/>
            <person name="Boston L."/>
            <person name="Williams M."/>
            <person name="Peterson D."/>
            <person name="Mcgee K."/>
            <person name="Jones D."/>
            <person name="Wendel J."/>
            <person name="Stelly D."/>
            <person name="Grimwood J."/>
            <person name="Schmutz J."/>
        </authorList>
    </citation>
    <scope>NUCLEOTIDE SEQUENCE [LARGE SCALE GENOMIC DNA]</scope>
    <source>
        <strain evidence="2">1408120.09</strain>
    </source>
</reference>
<name>A0A5D2ZRW4_GOSMU</name>
<organism evidence="2 3">
    <name type="scientific">Gossypium mustelinum</name>
    <name type="common">Cotton</name>
    <name type="synonym">Gossypium caicoense</name>
    <dbReference type="NCBI Taxonomy" id="34275"/>
    <lineage>
        <taxon>Eukaryota</taxon>
        <taxon>Viridiplantae</taxon>
        <taxon>Streptophyta</taxon>
        <taxon>Embryophyta</taxon>
        <taxon>Tracheophyta</taxon>
        <taxon>Spermatophyta</taxon>
        <taxon>Magnoliopsida</taxon>
        <taxon>eudicotyledons</taxon>
        <taxon>Gunneridae</taxon>
        <taxon>Pentapetalae</taxon>
        <taxon>rosids</taxon>
        <taxon>malvids</taxon>
        <taxon>Malvales</taxon>
        <taxon>Malvaceae</taxon>
        <taxon>Malvoideae</taxon>
        <taxon>Gossypium</taxon>
    </lineage>
</organism>
<evidence type="ECO:0000313" key="3">
    <source>
        <dbReference type="Proteomes" id="UP000323597"/>
    </source>
</evidence>
<dbReference type="Proteomes" id="UP000323597">
    <property type="component" value="Chromosome A04"/>
</dbReference>
<gene>
    <name evidence="2" type="ORF">E1A91_A04G136800v1</name>
</gene>
<proteinExistence type="predicted"/>
<dbReference type="EMBL" id="CM017639">
    <property type="protein sequence ID" value="TYJ40376.1"/>
    <property type="molecule type" value="Genomic_DNA"/>
</dbReference>
<keyword evidence="3" id="KW-1185">Reference proteome</keyword>
<dbReference type="AlphaFoldDB" id="A0A5D2ZRW4"/>
<feature type="region of interest" description="Disordered" evidence="1">
    <location>
        <begin position="1"/>
        <end position="27"/>
    </location>
</feature>
<sequence length="77" mass="8498">MKGGEFTPFERNNDEKPSDEAVTGQFRRTKGQRGCRWSFWCNGTRGAEPRALDVLTKHVGGYGARGKLGFPGLPKLA</sequence>
<evidence type="ECO:0000313" key="2">
    <source>
        <dbReference type="EMBL" id="TYJ40376.1"/>
    </source>
</evidence>
<evidence type="ECO:0000256" key="1">
    <source>
        <dbReference type="SAM" id="MobiDB-lite"/>
    </source>
</evidence>
<accession>A0A5D2ZRW4</accession>